<dbReference type="RefSeq" id="XP_064660756.1">
    <property type="nucleotide sequence ID" value="XM_064800805.1"/>
</dbReference>
<reference evidence="5 6" key="1">
    <citation type="submission" date="2023-08" db="EMBL/GenBank/DDBJ databases">
        <title>Black Yeasts Isolated from many extreme environments.</title>
        <authorList>
            <person name="Coleine C."/>
            <person name="Stajich J.E."/>
            <person name="Selbmann L."/>
        </authorList>
    </citation>
    <scope>NUCLEOTIDE SEQUENCE [LARGE SCALE GENOMIC DNA]</scope>
    <source>
        <strain evidence="5 6">CCFEE 5935</strain>
    </source>
</reference>
<evidence type="ECO:0000256" key="1">
    <source>
        <dbReference type="ARBA" id="ARBA00038473"/>
    </source>
</evidence>
<organism evidence="5 6">
    <name type="scientific">Saxophila tyrrhenica</name>
    <dbReference type="NCBI Taxonomy" id="1690608"/>
    <lineage>
        <taxon>Eukaryota</taxon>
        <taxon>Fungi</taxon>
        <taxon>Dikarya</taxon>
        <taxon>Ascomycota</taxon>
        <taxon>Pezizomycotina</taxon>
        <taxon>Dothideomycetes</taxon>
        <taxon>Dothideomycetidae</taxon>
        <taxon>Mycosphaerellales</taxon>
        <taxon>Extremaceae</taxon>
        <taxon>Saxophila</taxon>
    </lineage>
</organism>
<dbReference type="InterPro" id="IPR001466">
    <property type="entry name" value="Beta-lactam-related"/>
</dbReference>
<evidence type="ECO:0000259" key="4">
    <source>
        <dbReference type="Pfam" id="PF26335"/>
    </source>
</evidence>
<evidence type="ECO:0000313" key="6">
    <source>
        <dbReference type="Proteomes" id="UP001337655"/>
    </source>
</evidence>
<evidence type="ECO:0008006" key="7">
    <source>
        <dbReference type="Google" id="ProtNLM"/>
    </source>
</evidence>
<dbReference type="Pfam" id="PF26335">
    <property type="entry name" value="ARB_00930_C"/>
    <property type="match status" value="1"/>
</dbReference>
<accession>A0AAV9PHY3</accession>
<feature type="domain" description="Beta-lactamase-like ARB-00930-like C-terminal" evidence="4">
    <location>
        <begin position="441"/>
        <end position="600"/>
    </location>
</feature>
<evidence type="ECO:0000259" key="3">
    <source>
        <dbReference type="Pfam" id="PF00144"/>
    </source>
</evidence>
<dbReference type="GeneID" id="89924895"/>
<dbReference type="Gene3D" id="3.40.710.10">
    <property type="entry name" value="DD-peptidase/beta-lactamase superfamily"/>
    <property type="match status" value="1"/>
</dbReference>
<comment type="similarity">
    <text evidence="1">Belongs to the beta-lactamase family.</text>
</comment>
<dbReference type="InterPro" id="IPR058664">
    <property type="entry name" value="ARB_00930-like_C"/>
</dbReference>
<feature type="chain" id="PRO_5043866430" description="Beta-lactamase-related domain-containing protein" evidence="2">
    <location>
        <begin position="21"/>
        <end position="601"/>
    </location>
</feature>
<comment type="caution">
    <text evidence="5">The sequence shown here is derived from an EMBL/GenBank/DDBJ whole genome shotgun (WGS) entry which is preliminary data.</text>
</comment>
<dbReference type="Proteomes" id="UP001337655">
    <property type="component" value="Unassembled WGS sequence"/>
</dbReference>
<evidence type="ECO:0000313" key="5">
    <source>
        <dbReference type="EMBL" id="KAK5171912.1"/>
    </source>
</evidence>
<dbReference type="InterPro" id="IPR051478">
    <property type="entry name" value="Beta-lactamase-like_AB/R"/>
</dbReference>
<keyword evidence="6" id="KW-1185">Reference proteome</keyword>
<dbReference type="EMBL" id="JAVRRT010000005">
    <property type="protein sequence ID" value="KAK5171912.1"/>
    <property type="molecule type" value="Genomic_DNA"/>
</dbReference>
<dbReference type="Pfam" id="PF00144">
    <property type="entry name" value="Beta-lactamase"/>
    <property type="match status" value="1"/>
</dbReference>
<dbReference type="SUPFAM" id="SSF56601">
    <property type="entry name" value="beta-lactamase/transpeptidase-like"/>
    <property type="match status" value="1"/>
</dbReference>
<feature type="domain" description="Beta-lactamase-related" evidence="3">
    <location>
        <begin position="102"/>
        <end position="403"/>
    </location>
</feature>
<sequence>MRLSIYGLTLISALSTPTLADFNGPTYPPPRDLTSDNSLVRAAWQNLTNTLDLYLNGNNTPPEAATLKEVTWSAGLFSIHDPEASQLQYHHTSAQIKKLRNGTNDVDGDTIYRVASVSKLFTVLVGLLELSEEQWNRPLSKIIPGLGANETSGKYDPVYSTPWDKITPWSLANQISGVARQGLPALDLLVSSEAFGVDPTTLGFPPLPLSVVGPCVTGSCDEAQFIESARSQPPMFVGPWTTPSYTNNGFVLLGLAIKHLLGKRTVSLYEDLIFGPLGMSSSSAFSPTESAKLARSVILEGFDLDFDLTVPSGGLLSTINDLAKFGTALLNATLLEAEATRKWMKPSSHTASLTASVGAPWEIYRYIHPDTGKVTDLYTKSGDSGNYGGNLVLIPDYNAGFSFLDGYQGASIIDSTTRSTAQNVALDYIINAVLPALEAQAATEAMLNFFGTYKSNDPELDSTVVISFNNTNATAVPANGLTLEKWISNGTDVLAGWFESTKPRLLPSIPMGVDGGLVQGQVAFQATANPQTSTYTDPEAAKKVGVIGPFTGQGANFDWLTAGGTFYGNMGIQEFVFDVDEQGRATCVRPAVMRKTLQRRS</sequence>
<gene>
    <name evidence="5" type="ORF">LTR77_003549</name>
</gene>
<dbReference type="PANTHER" id="PTHR22935:SF95">
    <property type="entry name" value="BETA-LACTAMASE-LIKE 1-RELATED"/>
    <property type="match status" value="1"/>
</dbReference>
<feature type="signal peptide" evidence="2">
    <location>
        <begin position="1"/>
        <end position="20"/>
    </location>
</feature>
<proteinExistence type="inferred from homology"/>
<dbReference type="PANTHER" id="PTHR22935">
    <property type="entry name" value="PENICILLIN-BINDING PROTEIN"/>
    <property type="match status" value="1"/>
</dbReference>
<dbReference type="InterPro" id="IPR012338">
    <property type="entry name" value="Beta-lactam/transpept-like"/>
</dbReference>
<keyword evidence="2" id="KW-0732">Signal</keyword>
<name>A0AAV9PHY3_9PEZI</name>
<evidence type="ECO:0000256" key="2">
    <source>
        <dbReference type="SAM" id="SignalP"/>
    </source>
</evidence>
<dbReference type="AlphaFoldDB" id="A0AAV9PHY3"/>
<protein>
    <recommendedName>
        <fullName evidence="7">Beta-lactamase-related domain-containing protein</fullName>
    </recommendedName>
</protein>